<evidence type="ECO:0000313" key="2">
    <source>
        <dbReference type="EMBL" id="MFD2598315.1"/>
    </source>
</evidence>
<proteinExistence type="predicted"/>
<evidence type="ECO:0000313" key="3">
    <source>
        <dbReference type="Proteomes" id="UP001597393"/>
    </source>
</evidence>
<gene>
    <name evidence="2" type="ORF">ACFSQ3_05065</name>
</gene>
<feature type="transmembrane region" description="Helical" evidence="1">
    <location>
        <begin position="255"/>
        <end position="273"/>
    </location>
</feature>
<feature type="transmembrane region" description="Helical" evidence="1">
    <location>
        <begin position="90"/>
        <end position="109"/>
    </location>
</feature>
<protein>
    <submittedName>
        <fullName evidence="2">Uncharacterized protein</fullName>
    </submittedName>
</protein>
<keyword evidence="3" id="KW-1185">Reference proteome</keyword>
<feature type="transmembrane region" description="Helical" evidence="1">
    <location>
        <begin position="56"/>
        <end position="78"/>
    </location>
</feature>
<feature type="transmembrane region" description="Helical" evidence="1">
    <location>
        <begin position="203"/>
        <end position="220"/>
    </location>
</feature>
<comment type="caution">
    <text evidence="2">The sequence shown here is derived from an EMBL/GenBank/DDBJ whole genome shotgun (WGS) entry which is preliminary data.</text>
</comment>
<feature type="transmembrane region" description="Helical" evidence="1">
    <location>
        <begin position="342"/>
        <end position="365"/>
    </location>
</feature>
<feature type="transmembrane region" description="Helical" evidence="1">
    <location>
        <begin position="121"/>
        <end position="139"/>
    </location>
</feature>
<keyword evidence="1" id="KW-1133">Transmembrane helix</keyword>
<feature type="transmembrane region" description="Helical" evidence="1">
    <location>
        <begin position="372"/>
        <end position="390"/>
    </location>
</feature>
<feature type="transmembrane region" description="Helical" evidence="1">
    <location>
        <begin position="5"/>
        <end position="26"/>
    </location>
</feature>
<keyword evidence="1" id="KW-0812">Transmembrane</keyword>
<dbReference type="RefSeq" id="WP_380868113.1">
    <property type="nucleotide sequence ID" value="NZ_JBHUMA010000004.1"/>
</dbReference>
<reference evidence="3" key="1">
    <citation type="journal article" date="2019" name="Int. J. Syst. Evol. Microbiol.">
        <title>The Global Catalogue of Microorganisms (GCM) 10K type strain sequencing project: providing services to taxonomists for standard genome sequencing and annotation.</title>
        <authorList>
            <consortium name="The Broad Institute Genomics Platform"/>
            <consortium name="The Broad Institute Genome Sequencing Center for Infectious Disease"/>
            <person name="Wu L."/>
            <person name="Ma J."/>
        </authorList>
    </citation>
    <scope>NUCLEOTIDE SEQUENCE [LARGE SCALE GENOMIC DNA]</scope>
    <source>
        <strain evidence="3">KCTC 42248</strain>
    </source>
</reference>
<sequence length="429" mass="49092">MFRILIYIALGVLTSFYVFPFSFTFIPQTLNTKILVGMLGGAMMVYNTIKKEKITLTSGILGAIAFSFLFSLICFIAADTNSTNDYAYATYTLSLTIWFFGAYGLCSLYRSIHREVNFRILTFYVASVCAGQCIIALAIDNIPSFQVFVDSFVAIDKDFFDEIDRLYGIGAALDPAGVRFSVALIMIAAVLNHDLKTRANTSYILFLLISFFIITVVGNIISRTTILGLACASTYFLFSSGVFKTKISQEAVKLAALFFVFLILAATISTYLYQTNEAFHNYMRFAFEGFFNWVEQGEWRTDSTDKLNRTMWIWPEDFKTWMIGSGLFDGFFYGTDIGYCRFILYCGLIGFSVFATFFVYLPLYFARGTPKLTFMFLLLMALSFMIWVKVATDIFQFYALFFCLDRFLDNKGFYQNRAYENRVLRPRYV</sequence>
<evidence type="ECO:0000256" key="1">
    <source>
        <dbReference type="SAM" id="Phobius"/>
    </source>
</evidence>
<accession>A0ABW5NHD4</accession>
<keyword evidence="1" id="KW-0472">Membrane</keyword>
<dbReference type="EMBL" id="JBHUMA010000004">
    <property type="protein sequence ID" value="MFD2598315.1"/>
    <property type="molecule type" value="Genomic_DNA"/>
</dbReference>
<name>A0ABW5NHD4_9SPHI</name>
<dbReference type="Proteomes" id="UP001597393">
    <property type="component" value="Unassembled WGS sequence"/>
</dbReference>
<organism evidence="2 3">
    <name type="scientific">Sphingobacterium corticis</name>
    <dbReference type="NCBI Taxonomy" id="1812823"/>
    <lineage>
        <taxon>Bacteria</taxon>
        <taxon>Pseudomonadati</taxon>
        <taxon>Bacteroidota</taxon>
        <taxon>Sphingobacteriia</taxon>
        <taxon>Sphingobacteriales</taxon>
        <taxon>Sphingobacteriaceae</taxon>
        <taxon>Sphingobacterium</taxon>
    </lineage>
</organism>
<feature type="transmembrane region" description="Helical" evidence="1">
    <location>
        <begin position="166"/>
        <end position="191"/>
    </location>
</feature>